<keyword evidence="7" id="KW-1133">Transmembrane helix</keyword>
<dbReference type="InterPro" id="IPR042177">
    <property type="entry name" value="Cell/Rod_1"/>
</dbReference>
<feature type="transmembrane region" description="Helical" evidence="7">
    <location>
        <begin position="12"/>
        <end position="30"/>
    </location>
</feature>
<evidence type="ECO:0000256" key="1">
    <source>
        <dbReference type="ARBA" id="ARBA00009369"/>
    </source>
</evidence>
<dbReference type="EMBL" id="JBBMFE010000003">
    <property type="protein sequence ID" value="MEQ2471896.1"/>
    <property type="molecule type" value="Genomic_DNA"/>
</dbReference>
<name>A0ABV1FF70_9FIRM</name>
<evidence type="ECO:0000256" key="4">
    <source>
        <dbReference type="ARBA" id="ARBA00032089"/>
    </source>
</evidence>
<dbReference type="PANTHER" id="PTHR34138:SF1">
    <property type="entry name" value="CELL SHAPE-DETERMINING PROTEIN MREC"/>
    <property type="match status" value="1"/>
</dbReference>
<evidence type="ECO:0000313" key="10">
    <source>
        <dbReference type="Proteomes" id="UP001438008"/>
    </source>
</evidence>
<proteinExistence type="inferred from homology"/>
<comment type="similarity">
    <text evidence="1 5">Belongs to the MreC family.</text>
</comment>
<dbReference type="PANTHER" id="PTHR34138">
    <property type="entry name" value="CELL SHAPE-DETERMINING PROTEIN MREC"/>
    <property type="match status" value="1"/>
</dbReference>
<evidence type="ECO:0000256" key="2">
    <source>
        <dbReference type="ARBA" id="ARBA00013855"/>
    </source>
</evidence>
<dbReference type="RefSeq" id="WP_349164055.1">
    <property type="nucleotide sequence ID" value="NZ_JBBMFE010000003.1"/>
</dbReference>
<gene>
    <name evidence="9" type="primary">mreC</name>
    <name evidence="9" type="ORF">WMO29_05240</name>
</gene>
<protein>
    <recommendedName>
        <fullName evidence="2 5">Cell shape-determining protein MreC</fullName>
    </recommendedName>
    <alternativeName>
        <fullName evidence="4 5">Cell shape protein MreC</fullName>
    </alternativeName>
</protein>
<keyword evidence="10" id="KW-1185">Reference proteome</keyword>
<comment type="caution">
    <text evidence="9">The sequence shown here is derived from an EMBL/GenBank/DDBJ whole genome shotgun (WGS) entry which is preliminary data.</text>
</comment>
<feature type="domain" description="Rod shape-determining protein MreC beta-barrel core" evidence="8">
    <location>
        <begin position="125"/>
        <end position="275"/>
    </location>
</feature>
<evidence type="ECO:0000256" key="6">
    <source>
        <dbReference type="SAM" id="Coils"/>
    </source>
</evidence>
<evidence type="ECO:0000259" key="8">
    <source>
        <dbReference type="Pfam" id="PF04085"/>
    </source>
</evidence>
<evidence type="ECO:0000256" key="7">
    <source>
        <dbReference type="SAM" id="Phobius"/>
    </source>
</evidence>
<comment type="function">
    <text evidence="5">Involved in formation and maintenance of cell shape.</text>
</comment>
<evidence type="ECO:0000256" key="3">
    <source>
        <dbReference type="ARBA" id="ARBA00022960"/>
    </source>
</evidence>
<dbReference type="NCBIfam" id="TIGR00219">
    <property type="entry name" value="mreC"/>
    <property type="match status" value="1"/>
</dbReference>
<evidence type="ECO:0000313" key="9">
    <source>
        <dbReference type="EMBL" id="MEQ2471896.1"/>
    </source>
</evidence>
<feature type="coiled-coil region" evidence="6">
    <location>
        <begin position="64"/>
        <end position="98"/>
    </location>
</feature>
<keyword evidence="6" id="KW-0175">Coiled coil</keyword>
<keyword evidence="7" id="KW-0472">Membrane</keyword>
<dbReference type="Proteomes" id="UP001438008">
    <property type="component" value="Unassembled WGS sequence"/>
</dbReference>
<evidence type="ECO:0000256" key="5">
    <source>
        <dbReference type="PIRNR" id="PIRNR038471"/>
    </source>
</evidence>
<dbReference type="Pfam" id="PF04085">
    <property type="entry name" value="MreC"/>
    <property type="match status" value="1"/>
</dbReference>
<reference evidence="9 10" key="1">
    <citation type="submission" date="2024-03" db="EMBL/GenBank/DDBJ databases">
        <title>Human intestinal bacterial collection.</title>
        <authorList>
            <person name="Pauvert C."/>
            <person name="Hitch T.C.A."/>
            <person name="Clavel T."/>
        </authorList>
    </citation>
    <scope>NUCLEOTIDE SEQUENCE [LARGE SCALE GENOMIC DNA]</scope>
    <source>
        <strain evidence="9 10">CLA-AA-H132</strain>
    </source>
</reference>
<dbReference type="Gene3D" id="2.40.10.350">
    <property type="entry name" value="Rod shape-determining protein MreC, domain 2"/>
    <property type="match status" value="1"/>
</dbReference>
<dbReference type="InterPro" id="IPR007221">
    <property type="entry name" value="MreC"/>
</dbReference>
<dbReference type="PIRSF" id="PIRSF038471">
    <property type="entry name" value="MreC"/>
    <property type="match status" value="1"/>
</dbReference>
<dbReference type="InterPro" id="IPR042175">
    <property type="entry name" value="Cell/Rod_MreC_2"/>
</dbReference>
<dbReference type="Gene3D" id="2.40.10.340">
    <property type="entry name" value="Rod shape-determining protein MreC, domain 1"/>
    <property type="match status" value="1"/>
</dbReference>
<dbReference type="InterPro" id="IPR055342">
    <property type="entry name" value="MreC_beta-barrel_core"/>
</dbReference>
<sequence>MKKKNHFTVPPKYIFAVLAILCIGMMYASYATGFAGSTLGRITGYIFVPFERGINSVGGWARDKGNSLQDLADAQAENKALQEQVDELTLQNSRLMQNQYRLQELEALYNLDQTYGEYNKVAANIIASDSGNWFNTFVIDKGSKDGLATDMNVIAGSGLVGIITKVGDNWAQVRSIIDDMSEVSAQVLSTSDLCFVKGDLQLMESGLIQLYQLRDTEGKASIGDTVVTSHVSDKYHAGLLIGYINELSLDSNNLTRSGTLTPAVDFEHLHSVLVITDIKQTVEE</sequence>
<keyword evidence="7" id="KW-0812">Transmembrane</keyword>
<organism evidence="9 10">
    <name type="scientific">Laedolimicola intestinihominis</name>
    <dbReference type="NCBI Taxonomy" id="3133166"/>
    <lineage>
        <taxon>Bacteria</taxon>
        <taxon>Bacillati</taxon>
        <taxon>Bacillota</taxon>
        <taxon>Clostridia</taxon>
        <taxon>Lachnospirales</taxon>
        <taxon>Lachnospiraceae</taxon>
        <taxon>Laedolimicola</taxon>
    </lineage>
</organism>
<accession>A0ABV1FF70</accession>
<keyword evidence="3 5" id="KW-0133">Cell shape</keyword>